<dbReference type="EMBL" id="FO818640">
    <property type="protein sequence ID" value="CDM94370.1"/>
    <property type="molecule type" value="Genomic_DNA"/>
</dbReference>
<dbReference type="RefSeq" id="WP_008049841.1">
    <property type="nucleotide sequence ID" value="NZ_FO818640.1"/>
</dbReference>
<evidence type="ECO:0000313" key="3">
    <source>
        <dbReference type="Proteomes" id="UP000032946"/>
    </source>
</evidence>
<dbReference type="Proteomes" id="UP000032946">
    <property type="component" value="Chromosome"/>
</dbReference>
<dbReference type="SUPFAM" id="SSF53335">
    <property type="entry name" value="S-adenosyl-L-methionine-dependent methyltransferases"/>
    <property type="match status" value="1"/>
</dbReference>
<dbReference type="AlphaFoldDB" id="A0A9P1KD84"/>
<proteinExistence type="predicted"/>
<dbReference type="EC" id="2.4.1.-" evidence="2"/>
<evidence type="ECO:0000259" key="1">
    <source>
        <dbReference type="Pfam" id="PF13524"/>
    </source>
</evidence>
<keyword evidence="2" id="KW-0328">Glycosyltransferase</keyword>
<gene>
    <name evidence="2" type="ORF">ARTHRO_12044</name>
</gene>
<feature type="domain" description="Spore protein YkvP/CgeB glycosyl transferase-like" evidence="1">
    <location>
        <begin position="416"/>
        <end position="529"/>
    </location>
</feature>
<dbReference type="Gene3D" id="3.40.50.2000">
    <property type="entry name" value="Glycogen Phosphorylase B"/>
    <property type="match status" value="1"/>
</dbReference>
<dbReference type="Pfam" id="PF13524">
    <property type="entry name" value="Glyco_trans_1_2"/>
    <property type="match status" value="1"/>
</dbReference>
<accession>A0A9P1KD84</accession>
<keyword evidence="2" id="KW-0808">Transferase</keyword>
<keyword evidence="3" id="KW-1185">Reference proteome</keyword>
<dbReference type="Gene3D" id="3.40.50.150">
    <property type="entry name" value="Vaccinia Virus protein VP39"/>
    <property type="match status" value="1"/>
</dbReference>
<dbReference type="SUPFAM" id="SSF53756">
    <property type="entry name" value="UDP-Glycosyltransferase/glycogen phosphorylase"/>
    <property type="match status" value="1"/>
</dbReference>
<dbReference type="InterPro" id="IPR055259">
    <property type="entry name" value="YkvP/CgeB_Glyco_trans-like"/>
</dbReference>
<name>A0A9P1KD84_9CYAN</name>
<dbReference type="GO" id="GO:0016757">
    <property type="term" value="F:glycosyltransferase activity"/>
    <property type="evidence" value="ECO:0007669"/>
    <property type="project" value="UniProtKB-KW"/>
</dbReference>
<evidence type="ECO:0000313" key="2">
    <source>
        <dbReference type="EMBL" id="CDM94370.1"/>
    </source>
</evidence>
<reference evidence="2 3" key="1">
    <citation type="submission" date="2014-02" db="EMBL/GenBank/DDBJ databases">
        <authorList>
            <person name="Genoscope - CEA"/>
        </authorList>
    </citation>
    <scope>NUCLEOTIDE SEQUENCE [LARGE SCALE GENOMIC DNA]</scope>
    <source>
        <strain evidence="2 3">PCC 8005</strain>
    </source>
</reference>
<protein>
    <submittedName>
        <fullName evidence="2">Glycosyltransferase</fullName>
        <ecNumber evidence="2">2.4.1.-</ecNumber>
    </submittedName>
</protein>
<organism evidence="2 3">
    <name type="scientific">Limnospira indica PCC 8005</name>
    <dbReference type="NCBI Taxonomy" id="376219"/>
    <lineage>
        <taxon>Bacteria</taxon>
        <taxon>Bacillati</taxon>
        <taxon>Cyanobacteriota</taxon>
        <taxon>Cyanophyceae</taxon>
        <taxon>Oscillatoriophycideae</taxon>
        <taxon>Oscillatoriales</taxon>
        <taxon>Sirenicapillariaceae</taxon>
        <taxon>Limnospira</taxon>
    </lineage>
</organism>
<sequence length="557" mass="64725">MCLIANIWAHYSQQDYSLNNHWVKTLNSELLRVLPIDARVIVEISDRPNPDLKSAYLRNNPECQYWQISPHQDLTKSTICDSMGRIDVLVYGCVNSPDQDFGKLVNDYSRWLKPNGQFIADIPNSQYWRRLVSLPLDKPQLSGVGLSLQEIRSHFNQAGLYIYEVRTKGDRTWEFNQFLERQKSANPSTVVYLKEYRAQTVAENYLVRGIKSSHPPRRLLIQTAIMAPTGCDRIRVLDPDRFSATIPGVRTFSSVRSARIIPTIPQEAKIFIWQRTIMSAGEHLSVLKRLLQENYLIIAEIDDNPLRRREYADHNYLSYRGCHGVQTSTKPLGVFLQQFNPNIAVFPNQLTEVSPPRHNYDNEKISLFFGALNREKDWEPIMASLNKVLSANSGRVLVRVVHDRQFFEALATDQKTFEPFCHYNRYLEILQNSDIALLPLTPTPVNLMKSDLKFLECAGSGVAVLASPTVYELSIQPDKTGLIYRTIREFETQLNRLINNHTLRRQIAENAYNWVKQNRLLCHHYQQRHRWYLEMCDRLPELNRQLQQRVPELFNNP</sequence>
<dbReference type="InterPro" id="IPR029063">
    <property type="entry name" value="SAM-dependent_MTases_sf"/>
</dbReference>